<protein>
    <recommendedName>
        <fullName evidence="2">histidine kinase</fullName>
        <ecNumber evidence="2">2.7.13.3</ecNumber>
    </recommendedName>
</protein>
<feature type="domain" description="Signal transduction histidine kinase subgroup 3 dimerisation and phosphoacceptor" evidence="11">
    <location>
        <begin position="455"/>
        <end position="516"/>
    </location>
</feature>
<comment type="caution">
    <text evidence="12">The sequence shown here is derived from an EMBL/GenBank/DDBJ whole genome shotgun (WGS) entry which is preliminary data.</text>
</comment>
<keyword evidence="9" id="KW-0812">Transmembrane</keyword>
<evidence type="ECO:0000259" key="11">
    <source>
        <dbReference type="Pfam" id="PF07730"/>
    </source>
</evidence>
<dbReference type="Pfam" id="PF13424">
    <property type="entry name" value="TPR_12"/>
    <property type="match status" value="1"/>
</dbReference>
<dbReference type="InterPro" id="IPR036890">
    <property type="entry name" value="HATPase_C_sf"/>
</dbReference>
<dbReference type="InterPro" id="IPR050482">
    <property type="entry name" value="Sensor_HK_TwoCompSys"/>
</dbReference>
<accession>A0ABT9BKN4</accession>
<evidence type="ECO:0000256" key="5">
    <source>
        <dbReference type="ARBA" id="ARBA00022741"/>
    </source>
</evidence>
<name>A0ABT9BKN4_9BACT</name>
<keyword evidence="9" id="KW-1133">Transmembrane helix</keyword>
<feature type="transmembrane region" description="Helical" evidence="9">
    <location>
        <begin position="422"/>
        <end position="440"/>
    </location>
</feature>
<dbReference type="InterPro" id="IPR011990">
    <property type="entry name" value="TPR-like_helical_dom_sf"/>
</dbReference>
<evidence type="ECO:0000256" key="4">
    <source>
        <dbReference type="ARBA" id="ARBA00022679"/>
    </source>
</evidence>
<reference evidence="12" key="1">
    <citation type="submission" date="2023-07" db="EMBL/GenBank/DDBJ databases">
        <authorList>
            <person name="Kim M.K."/>
        </authorList>
    </citation>
    <scope>NUCLEOTIDE SEQUENCE</scope>
    <source>
        <strain evidence="12">ASUV-10-1</strain>
    </source>
</reference>
<dbReference type="InterPro" id="IPR011712">
    <property type="entry name" value="Sig_transdc_His_kin_sub3_dim/P"/>
</dbReference>
<dbReference type="CDD" id="cd16917">
    <property type="entry name" value="HATPase_UhpB-NarQ-NarX-like"/>
    <property type="match status" value="1"/>
</dbReference>
<evidence type="ECO:0000313" key="13">
    <source>
        <dbReference type="Proteomes" id="UP001176429"/>
    </source>
</evidence>
<keyword evidence="7" id="KW-0067">ATP-binding</keyword>
<evidence type="ECO:0000256" key="7">
    <source>
        <dbReference type="ARBA" id="ARBA00022840"/>
    </source>
</evidence>
<dbReference type="PANTHER" id="PTHR24421:SF10">
    <property type="entry name" value="NITRATE_NITRITE SENSOR PROTEIN NARQ"/>
    <property type="match status" value="1"/>
</dbReference>
<keyword evidence="6" id="KW-0418">Kinase</keyword>
<dbReference type="InterPro" id="IPR003594">
    <property type="entry name" value="HATPase_dom"/>
</dbReference>
<dbReference type="SMART" id="SM00028">
    <property type="entry name" value="TPR"/>
    <property type="match status" value="4"/>
</dbReference>
<proteinExistence type="predicted"/>
<evidence type="ECO:0000256" key="3">
    <source>
        <dbReference type="ARBA" id="ARBA00022553"/>
    </source>
</evidence>
<keyword evidence="4" id="KW-0808">Transferase</keyword>
<keyword evidence="13" id="KW-1185">Reference proteome</keyword>
<dbReference type="Pfam" id="PF07730">
    <property type="entry name" value="HisKA_3"/>
    <property type="match status" value="1"/>
</dbReference>
<dbReference type="Gene3D" id="1.20.5.1930">
    <property type="match status" value="1"/>
</dbReference>
<keyword evidence="8" id="KW-0902">Two-component regulatory system</keyword>
<feature type="domain" description="Histidine kinase/HSP90-like ATPase" evidence="10">
    <location>
        <begin position="563"/>
        <end position="652"/>
    </location>
</feature>
<dbReference type="SUPFAM" id="SSF48452">
    <property type="entry name" value="TPR-like"/>
    <property type="match status" value="2"/>
</dbReference>
<evidence type="ECO:0000256" key="6">
    <source>
        <dbReference type="ARBA" id="ARBA00022777"/>
    </source>
</evidence>
<comment type="catalytic activity">
    <reaction evidence="1">
        <text>ATP + protein L-histidine = ADP + protein N-phospho-L-histidine.</text>
        <dbReference type="EC" id="2.7.13.3"/>
    </reaction>
</comment>
<dbReference type="RefSeq" id="WP_305009012.1">
    <property type="nucleotide sequence ID" value="NZ_JAUQSY010000022.1"/>
</dbReference>
<keyword evidence="3" id="KW-0597">Phosphoprotein</keyword>
<dbReference type="Proteomes" id="UP001176429">
    <property type="component" value="Unassembled WGS sequence"/>
</dbReference>
<dbReference type="EMBL" id="JAUQSY010000022">
    <property type="protein sequence ID" value="MDO7877572.1"/>
    <property type="molecule type" value="Genomic_DNA"/>
</dbReference>
<evidence type="ECO:0000256" key="1">
    <source>
        <dbReference type="ARBA" id="ARBA00000085"/>
    </source>
</evidence>
<dbReference type="SUPFAM" id="SSF55874">
    <property type="entry name" value="ATPase domain of HSP90 chaperone/DNA topoisomerase II/histidine kinase"/>
    <property type="match status" value="1"/>
</dbReference>
<dbReference type="Gene3D" id="1.25.40.10">
    <property type="entry name" value="Tetratricopeptide repeat domain"/>
    <property type="match status" value="2"/>
</dbReference>
<evidence type="ECO:0000313" key="12">
    <source>
        <dbReference type="EMBL" id="MDO7877572.1"/>
    </source>
</evidence>
<keyword evidence="9" id="KW-0472">Membrane</keyword>
<keyword evidence="5" id="KW-0547">Nucleotide-binding</keyword>
<dbReference type="EC" id="2.7.13.3" evidence="2"/>
<gene>
    <name evidence="12" type="ORF">Q5H93_22730</name>
</gene>
<evidence type="ECO:0000256" key="9">
    <source>
        <dbReference type="SAM" id="Phobius"/>
    </source>
</evidence>
<sequence>MPAAAVPATLPPAPDGLRARLRTAQGPARVAVLLQVAETFLEPLDSAGLVGYAVAAERLARPLGDSLAVGQAVDLRGYYFQRAGDARRAAPLLRRAERLLEAAPAAARAANLEHLGELHQSLGRPAEARAYYRRAYALARQASRPLRQASVLLNLSSSYQMPGHFDSAVYFGLRAARQYQSLHDVVGEADALTNIGYVFYQQQRFPEGMRYVSRAYRLLRQAHETRKLGTTLSALGAMASAADSQQLALSYFRQLAAIMREGKVYGYLASAYNGMAVAHERLHHADSAEYYYRQAVSVLQPLDKPGDLGFQLNNLARFYLNQHRYPEARTWATRSLALPGGREHPENTPDAWQILHRVAGQQGDFATAYRLLAQQHELQLRQQAQQNEQLSADLRVGYETEQAEQRVRLLEQARELSRFRQLAALAVAGGASLLLGGVLITSYRRRQRRREAALRHQLAADLHDDVGSLLSQISLQTDLLQEGLGEPGQLQAQWAEVAGNSRLAVRQLNDVVWNLDAQNDSVPNLLDRLRDYAHDVLVPTGRDVRFIGPEATGASADLSAPVRRHLYLIFKEALHNILKYSPANAEVTVALHRCQNLLTLEISNSGPVITAAVRGSGHGLRNIGERAIAAGGTAEVGPRAEGGFGVKVSVPVGG</sequence>
<dbReference type="Pfam" id="PF02518">
    <property type="entry name" value="HATPase_c"/>
    <property type="match status" value="1"/>
</dbReference>
<organism evidence="12 13">
    <name type="scientific">Hymenobacter aranciens</name>
    <dbReference type="NCBI Taxonomy" id="3063996"/>
    <lineage>
        <taxon>Bacteria</taxon>
        <taxon>Pseudomonadati</taxon>
        <taxon>Bacteroidota</taxon>
        <taxon>Cytophagia</taxon>
        <taxon>Cytophagales</taxon>
        <taxon>Hymenobacteraceae</taxon>
        <taxon>Hymenobacter</taxon>
    </lineage>
</organism>
<evidence type="ECO:0000259" key="10">
    <source>
        <dbReference type="Pfam" id="PF02518"/>
    </source>
</evidence>
<dbReference type="PANTHER" id="PTHR24421">
    <property type="entry name" value="NITRATE/NITRITE SENSOR PROTEIN NARX-RELATED"/>
    <property type="match status" value="1"/>
</dbReference>
<evidence type="ECO:0000256" key="8">
    <source>
        <dbReference type="ARBA" id="ARBA00023012"/>
    </source>
</evidence>
<evidence type="ECO:0000256" key="2">
    <source>
        <dbReference type="ARBA" id="ARBA00012438"/>
    </source>
</evidence>
<dbReference type="Gene3D" id="3.30.565.10">
    <property type="entry name" value="Histidine kinase-like ATPase, C-terminal domain"/>
    <property type="match status" value="1"/>
</dbReference>
<dbReference type="InterPro" id="IPR019734">
    <property type="entry name" value="TPR_rpt"/>
</dbReference>